<evidence type="ECO:0000256" key="1">
    <source>
        <dbReference type="ARBA" id="ARBA00022679"/>
    </source>
</evidence>
<reference evidence="7" key="1">
    <citation type="submission" date="2017-04" db="EMBL/GenBank/DDBJ databases">
        <authorList>
            <person name="Varghese N."/>
            <person name="Submissions S."/>
        </authorList>
    </citation>
    <scope>NUCLEOTIDE SEQUENCE [LARGE SCALE GENOMIC DNA]</scope>
    <source>
        <strain evidence="7">DSM 16512</strain>
    </source>
</reference>
<dbReference type="Gene3D" id="3.40.50.300">
    <property type="entry name" value="P-loop containing nucleotide triphosphate hydrolases"/>
    <property type="match status" value="1"/>
</dbReference>
<proteinExistence type="predicted"/>
<dbReference type="PANTHER" id="PTHR34388:SF1">
    <property type="entry name" value="DNA POLYMERASE III SUBUNIT DELTA"/>
    <property type="match status" value="1"/>
</dbReference>
<dbReference type="InterPro" id="IPR010372">
    <property type="entry name" value="DNA_pol3_delta_N"/>
</dbReference>
<dbReference type="InterPro" id="IPR027417">
    <property type="entry name" value="P-loop_NTPase"/>
</dbReference>
<dbReference type="Pfam" id="PF06144">
    <property type="entry name" value="DNA_pol3_delta"/>
    <property type="match status" value="1"/>
</dbReference>
<feature type="domain" description="DNA polymerase III delta N-terminal" evidence="5">
    <location>
        <begin position="16"/>
        <end position="96"/>
    </location>
</feature>
<dbReference type="PANTHER" id="PTHR34388">
    <property type="entry name" value="DNA POLYMERASE III SUBUNIT DELTA"/>
    <property type="match status" value="1"/>
</dbReference>
<gene>
    <name evidence="6" type="ORF">SAMN05660197_1183</name>
</gene>
<dbReference type="STRING" id="1069081.SAMN05660197_1183"/>
<dbReference type="Gene3D" id="1.10.8.60">
    <property type="match status" value="1"/>
</dbReference>
<keyword evidence="4" id="KW-0239">DNA-directed DNA polymerase</keyword>
<keyword evidence="1" id="KW-0808">Transferase</keyword>
<dbReference type="GO" id="GO:0003677">
    <property type="term" value="F:DNA binding"/>
    <property type="evidence" value="ECO:0007669"/>
    <property type="project" value="InterPro"/>
</dbReference>
<dbReference type="AlphaFoldDB" id="A0A1W1WT10"/>
<protein>
    <submittedName>
        <fullName evidence="6">DNA polymerase III, delta subunit</fullName>
    </submittedName>
</protein>
<dbReference type="SUPFAM" id="SSF52540">
    <property type="entry name" value="P-loop containing nucleoside triphosphate hydrolases"/>
    <property type="match status" value="1"/>
</dbReference>
<dbReference type="GO" id="GO:0006261">
    <property type="term" value="P:DNA-templated DNA replication"/>
    <property type="evidence" value="ECO:0007669"/>
    <property type="project" value="TreeGrafter"/>
</dbReference>
<evidence type="ECO:0000313" key="6">
    <source>
        <dbReference type="EMBL" id="SMC09376.1"/>
    </source>
</evidence>
<dbReference type="GO" id="GO:0003887">
    <property type="term" value="F:DNA-directed DNA polymerase activity"/>
    <property type="evidence" value="ECO:0007669"/>
    <property type="project" value="UniProtKB-KW"/>
</dbReference>
<dbReference type="NCBIfam" id="NF006302">
    <property type="entry name" value="PRK08487.1-5"/>
    <property type="match status" value="1"/>
</dbReference>
<dbReference type="NCBIfam" id="TIGR01128">
    <property type="entry name" value="holA"/>
    <property type="match status" value="1"/>
</dbReference>
<evidence type="ECO:0000259" key="5">
    <source>
        <dbReference type="Pfam" id="PF06144"/>
    </source>
</evidence>
<keyword evidence="2" id="KW-0548">Nucleotidyltransferase</keyword>
<keyword evidence="7" id="KW-1185">Reference proteome</keyword>
<dbReference type="InterPro" id="IPR005790">
    <property type="entry name" value="DNA_polIII_delta"/>
</dbReference>
<dbReference type="RefSeq" id="WP_084275608.1">
    <property type="nucleotide sequence ID" value="NZ_AP026671.1"/>
</dbReference>
<accession>A0A1W1WT10</accession>
<evidence type="ECO:0000256" key="2">
    <source>
        <dbReference type="ARBA" id="ARBA00022695"/>
    </source>
</evidence>
<evidence type="ECO:0000313" key="7">
    <source>
        <dbReference type="Proteomes" id="UP000192602"/>
    </source>
</evidence>
<evidence type="ECO:0000256" key="4">
    <source>
        <dbReference type="ARBA" id="ARBA00022932"/>
    </source>
</evidence>
<dbReference type="EMBL" id="FWWZ01000001">
    <property type="protein sequence ID" value="SMC09376.1"/>
    <property type="molecule type" value="Genomic_DNA"/>
</dbReference>
<dbReference type="OrthoDB" id="5329738at2"/>
<name>A0A1W1WT10_9BACT</name>
<dbReference type="Proteomes" id="UP000192602">
    <property type="component" value="Unassembled WGS sequence"/>
</dbReference>
<organism evidence="6 7">
    <name type="scientific">Nitratiruptor tergarcus DSM 16512</name>
    <dbReference type="NCBI Taxonomy" id="1069081"/>
    <lineage>
        <taxon>Bacteria</taxon>
        <taxon>Pseudomonadati</taxon>
        <taxon>Campylobacterota</taxon>
        <taxon>Epsilonproteobacteria</taxon>
        <taxon>Nautiliales</taxon>
        <taxon>Nitratiruptoraceae</taxon>
        <taxon>Nitratiruptor</taxon>
    </lineage>
</organism>
<sequence>MYKAEFDKTPKNFDAYLFWGEEPYFIEKYTQEIAQKIGKENAMQLYFDEYDFEIAKNYLSQSSLFGDINLLVIKHDKALSKKELSQLIAICNKNANSFFIYALFSTDGKKIASLFDKKHNAVNVRFFKAALHEAKKELQEFCKQNNIEIDTYALEHLLIMLENNIELAKSELLKLSIYNRAIETKDIDNLVYPITPLNLEKLYIAIIKKEPIEELFAQIIEEEQNEMKILLGFENFMQQLFLFYSYIRLHGNLDSSQILGYRLPRHIEEQRAALAMRIKNYPKIFLEMQTCELELKTKTNIDKSALLLSYLIKIQGLF</sequence>
<keyword evidence="3" id="KW-0235">DNA replication</keyword>
<evidence type="ECO:0000256" key="3">
    <source>
        <dbReference type="ARBA" id="ARBA00022705"/>
    </source>
</evidence>
<dbReference type="GO" id="GO:0009360">
    <property type="term" value="C:DNA polymerase III complex"/>
    <property type="evidence" value="ECO:0007669"/>
    <property type="project" value="InterPro"/>
</dbReference>